<evidence type="ECO:0008006" key="3">
    <source>
        <dbReference type="Google" id="ProtNLM"/>
    </source>
</evidence>
<dbReference type="OrthoDB" id="1092930at2"/>
<name>A0A0H4PL04_9BACT</name>
<dbReference type="Pfam" id="PF14092">
    <property type="entry name" value="DUF4270"/>
    <property type="match status" value="1"/>
</dbReference>
<reference evidence="1 2" key="1">
    <citation type="submission" date="2015-07" db="EMBL/GenBank/DDBJ databases">
        <authorList>
            <person name="Kim K.M."/>
        </authorList>
    </citation>
    <scope>NUCLEOTIDE SEQUENCE [LARGE SCALE GENOMIC DNA]</scope>
    <source>
        <strain evidence="1 2">KCTC 12363</strain>
    </source>
</reference>
<protein>
    <recommendedName>
        <fullName evidence="3">DUF4270 family protein</fullName>
    </recommendedName>
</protein>
<evidence type="ECO:0000313" key="1">
    <source>
        <dbReference type="EMBL" id="AKP53730.1"/>
    </source>
</evidence>
<gene>
    <name evidence="1" type="ORF">CA2015_4387</name>
</gene>
<dbReference type="EMBL" id="CP012040">
    <property type="protein sequence ID" value="AKP53730.1"/>
    <property type="molecule type" value="Genomic_DNA"/>
</dbReference>
<dbReference type="KEGG" id="camu:CA2015_4387"/>
<proteinExistence type="predicted"/>
<sequence>MQSIFRSIKYLCMPAVAILMTGCFENEILVQPEVTKDNNQLEVSLIESTDILLYSYYSDSLVTNDRTNFLLGSYNDSIRGGIKAVPYLQFGVESGIRMNDEAQMDSVVLVLYYESFHYDTLPVFDINIYELLENPEPDDLNAIYNFQNFDYNESPLVSQKIQALPHQDSLTVTLPYEFGQELFELSKSSNSIFYTNEDLEEHFKGLRIETEGTGPILSFNEASYIGFYYKPSTSISQTNAQFKITVQSGTEHFTNLTVNKSSGLLQGFESYTNIASEETSGTVMVDPLYESGIRIEFPETQILKEISESFFISSAILHLPVKPGTYNNYFNTPSFSINVYVVNKNNEIIGSLASVGMTAYDDQFHENTYYDIPVTDFINSQLNTNYDNGNALWITLPESTSLTTRYLAFSSHSLQQKIKLDIVFLPLN</sequence>
<dbReference type="RefSeq" id="WP_084011945.1">
    <property type="nucleotide sequence ID" value="NZ_CP012040.1"/>
</dbReference>
<dbReference type="AlphaFoldDB" id="A0A0H4PL04"/>
<organism evidence="1 2">
    <name type="scientific">Cyclobacterium amurskyense</name>
    <dbReference type="NCBI Taxonomy" id="320787"/>
    <lineage>
        <taxon>Bacteria</taxon>
        <taxon>Pseudomonadati</taxon>
        <taxon>Bacteroidota</taxon>
        <taxon>Cytophagia</taxon>
        <taxon>Cytophagales</taxon>
        <taxon>Cyclobacteriaceae</taxon>
        <taxon>Cyclobacterium</taxon>
    </lineage>
</organism>
<dbReference type="STRING" id="320787.CA2015_4387"/>
<dbReference type="PROSITE" id="PS51257">
    <property type="entry name" value="PROKAR_LIPOPROTEIN"/>
    <property type="match status" value="1"/>
</dbReference>
<dbReference type="Proteomes" id="UP000036520">
    <property type="component" value="Chromosome"/>
</dbReference>
<keyword evidence="2" id="KW-1185">Reference proteome</keyword>
<evidence type="ECO:0000313" key="2">
    <source>
        <dbReference type="Proteomes" id="UP000036520"/>
    </source>
</evidence>
<dbReference type="InterPro" id="IPR025366">
    <property type="entry name" value="DUF4270"/>
</dbReference>
<accession>A0A0H4PL04</accession>